<organism evidence="4 5">
    <name type="scientific">Arsenicibacter rosenii</name>
    <dbReference type="NCBI Taxonomy" id="1750698"/>
    <lineage>
        <taxon>Bacteria</taxon>
        <taxon>Pseudomonadati</taxon>
        <taxon>Bacteroidota</taxon>
        <taxon>Cytophagia</taxon>
        <taxon>Cytophagales</taxon>
        <taxon>Spirosomataceae</taxon>
        <taxon>Arsenicibacter</taxon>
    </lineage>
</organism>
<dbReference type="RefSeq" id="WP_071502755.1">
    <property type="nucleotide sequence ID" value="NZ_MORL01000003.1"/>
</dbReference>
<dbReference type="InterPro" id="IPR012373">
    <property type="entry name" value="Ferrdict_sens_TM"/>
</dbReference>
<keyword evidence="1" id="KW-0472">Membrane</keyword>
<dbReference type="Gene3D" id="3.55.50.30">
    <property type="match status" value="1"/>
</dbReference>
<feature type="domain" description="FecR protein" evidence="2">
    <location>
        <begin position="122"/>
        <end position="218"/>
    </location>
</feature>
<gene>
    <name evidence="4" type="ORF">BLX24_08960</name>
</gene>
<dbReference type="Pfam" id="PF04773">
    <property type="entry name" value="FecR"/>
    <property type="match status" value="1"/>
</dbReference>
<accession>A0A1S2VP53</accession>
<dbReference type="InterPro" id="IPR006860">
    <property type="entry name" value="FecR"/>
</dbReference>
<dbReference type="AlphaFoldDB" id="A0A1S2VP53"/>
<feature type="transmembrane region" description="Helical" evidence="1">
    <location>
        <begin position="97"/>
        <end position="114"/>
    </location>
</feature>
<protein>
    <recommendedName>
        <fullName evidence="6">Iron dicitrate transport regulator FecR</fullName>
    </recommendedName>
</protein>
<name>A0A1S2VP53_9BACT</name>
<evidence type="ECO:0008006" key="6">
    <source>
        <dbReference type="Google" id="ProtNLM"/>
    </source>
</evidence>
<dbReference type="Proteomes" id="UP000181790">
    <property type="component" value="Unassembled WGS sequence"/>
</dbReference>
<keyword evidence="1" id="KW-0812">Transmembrane</keyword>
<dbReference type="PANTHER" id="PTHR30273">
    <property type="entry name" value="PERIPLASMIC SIGNAL SENSOR AND SIGMA FACTOR ACTIVATOR FECR-RELATED"/>
    <property type="match status" value="1"/>
</dbReference>
<keyword evidence="5" id="KW-1185">Reference proteome</keyword>
<evidence type="ECO:0000313" key="4">
    <source>
        <dbReference type="EMBL" id="OIN59956.1"/>
    </source>
</evidence>
<dbReference type="PIRSF" id="PIRSF018266">
    <property type="entry name" value="FecR"/>
    <property type="match status" value="1"/>
</dbReference>
<dbReference type="OrthoDB" id="1523489at2"/>
<dbReference type="Gene3D" id="2.60.120.1440">
    <property type="match status" value="1"/>
</dbReference>
<dbReference type="GO" id="GO:0016989">
    <property type="term" value="F:sigma factor antagonist activity"/>
    <property type="evidence" value="ECO:0007669"/>
    <property type="project" value="TreeGrafter"/>
</dbReference>
<feature type="domain" description="Protein FecR C-terminal" evidence="3">
    <location>
        <begin position="265"/>
        <end position="332"/>
    </location>
</feature>
<evidence type="ECO:0000259" key="2">
    <source>
        <dbReference type="Pfam" id="PF04773"/>
    </source>
</evidence>
<dbReference type="InterPro" id="IPR032508">
    <property type="entry name" value="FecR_C"/>
</dbReference>
<evidence type="ECO:0000313" key="5">
    <source>
        <dbReference type="Proteomes" id="UP000181790"/>
    </source>
</evidence>
<reference evidence="4 5" key="1">
    <citation type="submission" date="2016-10" db="EMBL/GenBank/DDBJ databases">
        <title>Arsenicibacter rosenii gen. nov., sp. nov., an efficient arsenic-methylating bacterium isolated from an arsenic-contaminated paddy soil.</title>
        <authorList>
            <person name="Huang K."/>
        </authorList>
    </citation>
    <scope>NUCLEOTIDE SEQUENCE [LARGE SCALE GENOMIC DNA]</scope>
    <source>
        <strain evidence="4 5">SM-1</strain>
    </source>
</reference>
<comment type="caution">
    <text evidence="4">The sequence shown here is derived from an EMBL/GenBank/DDBJ whole genome shotgun (WGS) entry which is preliminary data.</text>
</comment>
<sequence length="335" mass="37878">MNKVTMKETLFEHFSGRATPLQRAMIAEWLQQPANQLTYMAWLDEWERQHLQYLADEDTAFAQLSARIAAMKPEHTPADSPPAPVIRRLGFFGPSRWLIAASVTVILGLGTYLMRNRILFTVVETTYGETRRFTLPDGSEVTLNAHSSLRLPRFGFGDESRTVWLTGEAAFSVRHTATHQRFIVHTHRGLDVEVLGTEFNVYDRPGGTKVVLSKGAVQLNYRNAAKAVQQLRLKPGDAVSITASGRLEQSHLPEPAVSTAWREHRFVFKRTPVSEIADLLRDNYNLHVVLKNPDLANRTVSGSFQADNADEFLQVVAELLEINYKQKENTVTFFE</sequence>
<dbReference type="PANTHER" id="PTHR30273:SF2">
    <property type="entry name" value="PROTEIN FECR"/>
    <property type="match status" value="1"/>
</dbReference>
<proteinExistence type="predicted"/>
<dbReference type="EMBL" id="MORL01000003">
    <property type="protein sequence ID" value="OIN59956.1"/>
    <property type="molecule type" value="Genomic_DNA"/>
</dbReference>
<keyword evidence="1" id="KW-1133">Transmembrane helix</keyword>
<evidence type="ECO:0000259" key="3">
    <source>
        <dbReference type="Pfam" id="PF16344"/>
    </source>
</evidence>
<dbReference type="Pfam" id="PF16344">
    <property type="entry name" value="FecR_C"/>
    <property type="match status" value="1"/>
</dbReference>
<evidence type="ECO:0000256" key="1">
    <source>
        <dbReference type="SAM" id="Phobius"/>
    </source>
</evidence>